<dbReference type="SMART" id="SM00028">
    <property type="entry name" value="TPR"/>
    <property type="match status" value="3"/>
</dbReference>
<dbReference type="EMBL" id="QHKO01000005">
    <property type="protein sequence ID" value="RAL21696.1"/>
    <property type="molecule type" value="Genomic_DNA"/>
</dbReference>
<dbReference type="AlphaFoldDB" id="A0A328C8K0"/>
<keyword evidence="1" id="KW-0802">TPR repeat</keyword>
<evidence type="ECO:0000313" key="3">
    <source>
        <dbReference type="Proteomes" id="UP000249169"/>
    </source>
</evidence>
<dbReference type="PANTHER" id="PTHR12558">
    <property type="entry name" value="CELL DIVISION CYCLE 16,23,27"/>
    <property type="match status" value="1"/>
</dbReference>
<evidence type="ECO:0000256" key="1">
    <source>
        <dbReference type="PROSITE-ProRule" id="PRU00339"/>
    </source>
</evidence>
<dbReference type="SUPFAM" id="SSF48452">
    <property type="entry name" value="TPR-like"/>
    <property type="match status" value="2"/>
</dbReference>
<evidence type="ECO:0000313" key="2">
    <source>
        <dbReference type="EMBL" id="RAL21696.1"/>
    </source>
</evidence>
<name>A0A328C8K0_9DELT</name>
<organism evidence="2 3">
    <name type="scientific">Lujinxingia litoralis</name>
    <dbReference type="NCBI Taxonomy" id="2211119"/>
    <lineage>
        <taxon>Bacteria</taxon>
        <taxon>Deltaproteobacteria</taxon>
        <taxon>Bradymonadales</taxon>
        <taxon>Lujinxingiaceae</taxon>
        <taxon>Lujinxingia</taxon>
    </lineage>
</organism>
<comment type="caution">
    <text evidence="2">The sequence shown here is derived from an EMBL/GenBank/DDBJ whole genome shotgun (WGS) entry which is preliminary data.</text>
</comment>
<dbReference type="Pfam" id="PF13181">
    <property type="entry name" value="TPR_8"/>
    <property type="match status" value="2"/>
</dbReference>
<dbReference type="Gene3D" id="1.25.40.10">
    <property type="entry name" value="Tetratricopeptide repeat domain"/>
    <property type="match status" value="3"/>
</dbReference>
<dbReference type="PROSITE" id="PS50005">
    <property type="entry name" value="TPR"/>
    <property type="match status" value="2"/>
</dbReference>
<feature type="repeat" description="TPR" evidence="1">
    <location>
        <begin position="62"/>
        <end position="95"/>
    </location>
</feature>
<gene>
    <name evidence="2" type="ORF">DL240_12645</name>
</gene>
<keyword evidence="3" id="KW-1185">Reference proteome</keyword>
<feature type="repeat" description="TPR" evidence="1">
    <location>
        <begin position="136"/>
        <end position="169"/>
    </location>
</feature>
<protein>
    <submittedName>
        <fullName evidence="2">Uncharacterized protein</fullName>
    </submittedName>
</protein>
<dbReference type="InterPro" id="IPR011990">
    <property type="entry name" value="TPR-like_helical_dom_sf"/>
</dbReference>
<proteinExistence type="predicted"/>
<sequence>MAMVEVHVEPGGLEFGPALVPFSESRAQIEALLGQGSVEKARLRLEELARQPEATRDGSQNIWLYSRLGQVYLALDDAENARLSFGRAYAIEPRDREVAAAYSELLESGGERERALQVAQMLLLHHKPGLDAGQVAGIYDRIGGLREALGDHREARAAFEMALVEVPEDKQALTGLLRAVGELGDPGDVVEARLKLIQGLDDDRARSMALVALGDDWIKSFNDPERALDTFEEAVAQWPQNRHAVERIAEVARELGDFRRVSRAYFTLSMIAEQGPEKAEYLIRSANVARTELWESEKALAGYRKALEYDSTRLDAFKSVTSILVDARDWAELEASYVQVIAANSERDDVDPNLLGVLWQKLGDLYRDHLDRNDDAIFAFNQALEYLPDHAGLRSELIALTEEHPEHYETAIAHLRAMGQTPGVQPAQWLDRLGKVYLRQKNIDHAFCVYRALRASGARLDAKALGFVERFDSKLIKPIRGQINPSMMRRYIFTPGLESELNECFRLLKPPLKEYTGESRSTYGLKRRDRVKLGDNMAFSNFYKSVGAALGYTELPELWRKADQVGLVNGALVPEGLIVSEDLLVSAREKHIAFMVAKQLFLFLDPFYLAGILAQTDLEAILYRAVALVRPEVDYAASFQNEEAFKLMRRAFKGDDLARLKRVVEAMLQGRDELALGPWVEAIEDTANRIGFLFCDDLGVAEACLREEPRCISQRSIESRMRSLIDYSVSEQYLSLRPQLGIQVA</sequence>
<dbReference type="PANTHER" id="PTHR12558:SF13">
    <property type="entry name" value="CELL DIVISION CYCLE PROTEIN 27 HOMOLOG"/>
    <property type="match status" value="1"/>
</dbReference>
<dbReference type="InterPro" id="IPR019734">
    <property type="entry name" value="TPR_rpt"/>
</dbReference>
<dbReference type="Proteomes" id="UP000249169">
    <property type="component" value="Unassembled WGS sequence"/>
</dbReference>
<accession>A0A328C8K0</accession>
<reference evidence="2 3" key="1">
    <citation type="submission" date="2018-05" db="EMBL/GenBank/DDBJ databases">
        <title>Lujinxingia marina gen. nov. sp. nov., a new facultative anaerobic member of the class Deltaproteobacteria, and proposal of Lujinxingaceae fam. nov.</title>
        <authorList>
            <person name="Li C.-M."/>
        </authorList>
    </citation>
    <scope>NUCLEOTIDE SEQUENCE [LARGE SCALE GENOMIC DNA]</scope>
    <source>
        <strain evidence="2 3">B210</strain>
    </source>
</reference>